<dbReference type="Gramene" id="TKW01596">
    <property type="protein sequence ID" value="TKW01596"/>
    <property type="gene ID" value="SEVIR_8G191500v2"/>
</dbReference>
<dbReference type="InterPro" id="IPR036879">
    <property type="entry name" value="TF_MADSbox_sf"/>
</dbReference>
<evidence type="ECO:0000313" key="8">
    <source>
        <dbReference type="Proteomes" id="UP000298652"/>
    </source>
</evidence>
<organism evidence="7 8">
    <name type="scientific">Setaria viridis</name>
    <name type="common">Green bristlegrass</name>
    <name type="synonym">Setaria italica subsp. viridis</name>
    <dbReference type="NCBI Taxonomy" id="4556"/>
    <lineage>
        <taxon>Eukaryota</taxon>
        <taxon>Viridiplantae</taxon>
        <taxon>Streptophyta</taxon>
        <taxon>Embryophyta</taxon>
        <taxon>Tracheophyta</taxon>
        <taxon>Spermatophyta</taxon>
        <taxon>Magnoliopsida</taxon>
        <taxon>Liliopsida</taxon>
        <taxon>Poales</taxon>
        <taxon>Poaceae</taxon>
        <taxon>PACMAD clade</taxon>
        <taxon>Panicoideae</taxon>
        <taxon>Panicodae</taxon>
        <taxon>Paniceae</taxon>
        <taxon>Cenchrinae</taxon>
        <taxon>Setaria</taxon>
    </lineage>
</organism>
<evidence type="ECO:0000313" key="7">
    <source>
        <dbReference type="EMBL" id="TKW01596.1"/>
    </source>
</evidence>
<dbReference type="AlphaFoldDB" id="A0A4V6D380"/>
<dbReference type="GO" id="GO:0046983">
    <property type="term" value="F:protein dimerization activity"/>
    <property type="evidence" value="ECO:0007669"/>
    <property type="project" value="InterPro"/>
</dbReference>
<gene>
    <name evidence="7" type="ORF">SEVIR_8G191500v2</name>
</gene>
<keyword evidence="5" id="KW-0539">Nucleus</keyword>
<keyword evidence="4" id="KW-0804">Transcription</keyword>
<dbReference type="Proteomes" id="UP000298652">
    <property type="component" value="Chromosome 8"/>
</dbReference>
<evidence type="ECO:0000256" key="4">
    <source>
        <dbReference type="ARBA" id="ARBA00023163"/>
    </source>
</evidence>
<evidence type="ECO:0000256" key="3">
    <source>
        <dbReference type="ARBA" id="ARBA00023125"/>
    </source>
</evidence>
<reference evidence="7" key="1">
    <citation type="submission" date="2019-03" db="EMBL/GenBank/DDBJ databases">
        <title>WGS assembly of Setaria viridis.</title>
        <authorList>
            <person name="Huang P."/>
            <person name="Jenkins J."/>
            <person name="Grimwood J."/>
            <person name="Barry K."/>
            <person name="Healey A."/>
            <person name="Mamidi S."/>
            <person name="Sreedasyam A."/>
            <person name="Shu S."/>
            <person name="Feldman M."/>
            <person name="Wu J."/>
            <person name="Yu Y."/>
            <person name="Chen C."/>
            <person name="Johnson J."/>
            <person name="Rokhsar D."/>
            <person name="Baxter I."/>
            <person name="Schmutz J."/>
            <person name="Brutnell T."/>
            <person name="Kellogg E."/>
        </authorList>
    </citation>
    <scope>NUCLEOTIDE SEQUENCE [LARGE SCALE GENOMIC DNA]</scope>
</reference>
<sequence length="208" mass="22003">MATRRATYERRCQSLMKKASELAALPGAEVCVVVYDSEDAGAAAAQPEVWPSAEEAARLFRKLKAMPEGRFKKTMSQLQFLQNRVSKVREQVKKSAVVNGELESSALLHECVAGRRPGLVGVTEKELAGLMDLVEAKMSKVRARLQQLGVGEAAHPRAAPPMANGGELGAVFCSAFEGGDGAGPSGSGCEAIEASNQGCDLGSPWAQE</sequence>
<feature type="domain" description="MADS-box" evidence="6">
    <location>
        <begin position="1"/>
        <end position="48"/>
    </location>
</feature>
<comment type="subcellular location">
    <subcellularLocation>
        <location evidence="1">Nucleus</location>
    </subcellularLocation>
</comment>
<proteinExistence type="predicted"/>
<dbReference type="OMA" id="TYERRCQ"/>
<keyword evidence="3" id="KW-0238">DNA-binding</keyword>
<evidence type="ECO:0000256" key="2">
    <source>
        <dbReference type="ARBA" id="ARBA00023015"/>
    </source>
</evidence>
<keyword evidence="8" id="KW-1185">Reference proteome</keyword>
<keyword evidence="2" id="KW-0805">Transcription regulation</keyword>
<protein>
    <recommendedName>
        <fullName evidence="6">MADS-box domain-containing protein</fullName>
    </recommendedName>
</protein>
<dbReference type="Gene3D" id="3.40.1810.10">
    <property type="entry name" value="Transcription factor, MADS-box"/>
    <property type="match status" value="1"/>
</dbReference>
<dbReference type="EMBL" id="CM016559">
    <property type="protein sequence ID" value="TKW01596.1"/>
    <property type="molecule type" value="Genomic_DNA"/>
</dbReference>
<dbReference type="Pfam" id="PF00319">
    <property type="entry name" value="SRF-TF"/>
    <property type="match status" value="1"/>
</dbReference>
<dbReference type="GO" id="GO:0003677">
    <property type="term" value="F:DNA binding"/>
    <property type="evidence" value="ECO:0007669"/>
    <property type="project" value="UniProtKB-KW"/>
</dbReference>
<evidence type="ECO:0000256" key="5">
    <source>
        <dbReference type="ARBA" id="ARBA00023242"/>
    </source>
</evidence>
<dbReference type="SUPFAM" id="SSF55455">
    <property type="entry name" value="SRF-like"/>
    <property type="match status" value="1"/>
</dbReference>
<evidence type="ECO:0000259" key="6">
    <source>
        <dbReference type="PROSITE" id="PS50066"/>
    </source>
</evidence>
<accession>A0A4V6D380</accession>
<dbReference type="PROSITE" id="PS50066">
    <property type="entry name" value="MADS_BOX_2"/>
    <property type="match status" value="1"/>
</dbReference>
<name>A0A4V6D380_SETVI</name>
<evidence type="ECO:0000256" key="1">
    <source>
        <dbReference type="ARBA" id="ARBA00004123"/>
    </source>
</evidence>
<dbReference type="InterPro" id="IPR002100">
    <property type="entry name" value="TF_MADSbox"/>
</dbReference>
<dbReference type="GO" id="GO:0005634">
    <property type="term" value="C:nucleus"/>
    <property type="evidence" value="ECO:0007669"/>
    <property type="project" value="UniProtKB-SubCell"/>
</dbReference>